<name>A0A3D0ZPT8_UNCKA</name>
<accession>A0A3D0ZPT8</accession>
<dbReference type="InterPro" id="IPR047140">
    <property type="entry name" value="LabA"/>
</dbReference>
<feature type="domain" description="NYN" evidence="1">
    <location>
        <begin position="151"/>
        <end position="219"/>
    </location>
</feature>
<gene>
    <name evidence="2" type="ORF">DEP93_01940</name>
</gene>
<dbReference type="PANTHER" id="PTHR35458:SF2">
    <property type="entry name" value="SLR0755 PROTEIN"/>
    <property type="match status" value="1"/>
</dbReference>
<evidence type="ECO:0000313" key="3">
    <source>
        <dbReference type="Proteomes" id="UP000263336"/>
    </source>
</evidence>
<dbReference type="GO" id="GO:0004540">
    <property type="term" value="F:RNA nuclease activity"/>
    <property type="evidence" value="ECO:0007669"/>
    <property type="project" value="InterPro"/>
</dbReference>
<dbReference type="Proteomes" id="UP000263336">
    <property type="component" value="Unassembled WGS sequence"/>
</dbReference>
<protein>
    <recommendedName>
        <fullName evidence="1">NYN domain-containing protein</fullName>
    </recommendedName>
</protein>
<sequence length="249" mass="28766">MFNATTDRISKMTLLFPDRVKELEAIFDRPSMVYIDYANIYHWTNKLKWTFDLKRIKQLLSGFDTIKGAKFYYGTSDKESSRKFIEEVKTLGYDVKTKPVKKMRLSIDVSGVSLNSSAVLENFIKRPLLKVLTLETIQYLNSKLKELNVSGTTYVEQLKCNFDVEIGRDMLLDYKNNGIDNFILWSGDSDFADPVTQLLNDGKKAVIFATSRRVSTELTETRALIFDIQKIRNFICNSHQIQDNIRALI</sequence>
<dbReference type="EMBL" id="DOZN01000012">
    <property type="protein sequence ID" value="HCC42209.1"/>
    <property type="molecule type" value="Genomic_DNA"/>
</dbReference>
<comment type="caution">
    <text evidence="2">The sequence shown here is derived from an EMBL/GenBank/DDBJ whole genome shotgun (WGS) entry which is preliminary data.</text>
</comment>
<evidence type="ECO:0000313" key="2">
    <source>
        <dbReference type="EMBL" id="HCC42209.1"/>
    </source>
</evidence>
<dbReference type="AlphaFoldDB" id="A0A3D0ZPT8"/>
<dbReference type="Pfam" id="PF01936">
    <property type="entry name" value="NYN"/>
    <property type="match status" value="2"/>
</dbReference>
<evidence type="ECO:0000259" key="1">
    <source>
        <dbReference type="Pfam" id="PF01936"/>
    </source>
</evidence>
<dbReference type="InterPro" id="IPR021139">
    <property type="entry name" value="NYN"/>
</dbReference>
<feature type="domain" description="NYN" evidence="1">
    <location>
        <begin position="32"/>
        <end position="104"/>
    </location>
</feature>
<organism evidence="2 3">
    <name type="scientific">candidate division WWE3 bacterium</name>
    <dbReference type="NCBI Taxonomy" id="2053526"/>
    <lineage>
        <taxon>Bacteria</taxon>
        <taxon>Katanobacteria</taxon>
    </lineage>
</organism>
<proteinExistence type="predicted"/>
<dbReference type="PANTHER" id="PTHR35458">
    <property type="entry name" value="SLR0755 PROTEIN"/>
    <property type="match status" value="1"/>
</dbReference>
<dbReference type="Gene3D" id="3.40.50.1010">
    <property type="entry name" value="5'-nuclease"/>
    <property type="match status" value="1"/>
</dbReference>
<reference evidence="2 3" key="1">
    <citation type="journal article" date="2018" name="Nat. Biotechnol.">
        <title>A standardized bacterial taxonomy based on genome phylogeny substantially revises the tree of life.</title>
        <authorList>
            <person name="Parks D.H."/>
            <person name="Chuvochina M."/>
            <person name="Waite D.W."/>
            <person name="Rinke C."/>
            <person name="Skarshewski A."/>
            <person name="Chaumeil P.A."/>
            <person name="Hugenholtz P."/>
        </authorList>
    </citation>
    <scope>NUCLEOTIDE SEQUENCE [LARGE SCALE GENOMIC DNA]</scope>
    <source>
        <strain evidence="2">UBA11701</strain>
    </source>
</reference>